<dbReference type="Proteomes" id="UP001152797">
    <property type="component" value="Unassembled WGS sequence"/>
</dbReference>
<reference evidence="1" key="1">
    <citation type="submission" date="2022-10" db="EMBL/GenBank/DDBJ databases">
        <authorList>
            <person name="Chen Y."/>
            <person name="Dougan E. K."/>
            <person name="Chan C."/>
            <person name="Rhodes N."/>
            <person name="Thang M."/>
        </authorList>
    </citation>
    <scope>NUCLEOTIDE SEQUENCE</scope>
</reference>
<name>A0A9P1D207_9DINO</name>
<reference evidence="2" key="2">
    <citation type="submission" date="2024-04" db="EMBL/GenBank/DDBJ databases">
        <authorList>
            <person name="Chen Y."/>
            <person name="Shah S."/>
            <person name="Dougan E. K."/>
            <person name="Thang M."/>
            <person name="Chan C."/>
        </authorList>
    </citation>
    <scope>NUCLEOTIDE SEQUENCE [LARGE SCALE GENOMIC DNA]</scope>
</reference>
<dbReference type="EMBL" id="CAMXCT020002891">
    <property type="protein sequence ID" value="CAL1154532.1"/>
    <property type="molecule type" value="Genomic_DNA"/>
</dbReference>
<evidence type="ECO:0000313" key="4">
    <source>
        <dbReference type="Proteomes" id="UP001152797"/>
    </source>
</evidence>
<comment type="caution">
    <text evidence="1">The sequence shown here is derived from an EMBL/GenBank/DDBJ whole genome shotgun (WGS) entry which is preliminary data.</text>
</comment>
<evidence type="ECO:0000313" key="2">
    <source>
        <dbReference type="EMBL" id="CAL1154532.1"/>
    </source>
</evidence>
<organism evidence="1">
    <name type="scientific">Cladocopium goreaui</name>
    <dbReference type="NCBI Taxonomy" id="2562237"/>
    <lineage>
        <taxon>Eukaryota</taxon>
        <taxon>Sar</taxon>
        <taxon>Alveolata</taxon>
        <taxon>Dinophyceae</taxon>
        <taxon>Suessiales</taxon>
        <taxon>Symbiodiniaceae</taxon>
        <taxon>Cladocopium</taxon>
    </lineage>
</organism>
<gene>
    <name evidence="1" type="ORF">C1SCF055_LOCUS27229</name>
</gene>
<dbReference type="AlphaFoldDB" id="A0A9P1D207"/>
<protein>
    <submittedName>
        <fullName evidence="3">Histone-lysine N-methyltransferase SMYD3</fullName>
    </submittedName>
</protein>
<dbReference type="EMBL" id="CAMXCT010002891">
    <property type="protein sequence ID" value="CAI4001157.1"/>
    <property type="molecule type" value="Genomic_DNA"/>
</dbReference>
<proteinExistence type="predicted"/>
<evidence type="ECO:0000313" key="3">
    <source>
        <dbReference type="EMBL" id="CAL4788469.1"/>
    </source>
</evidence>
<keyword evidence="4" id="KW-1185">Reference proteome</keyword>
<evidence type="ECO:0000313" key="1">
    <source>
        <dbReference type="EMBL" id="CAI4001157.1"/>
    </source>
</evidence>
<sequence>MRQALGFPSVSNAFEVEADQFLDQLQLYMPKPIRPEDLKVAENLLRLGRPLSGGGIDVVEFCERFELLARNGAAAGSAPPAPVRPPPIPDSDVSKVLLRERSCCSWCAGLRLPR</sequence>
<dbReference type="EMBL" id="CAMXCT030002891">
    <property type="protein sequence ID" value="CAL4788469.1"/>
    <property type="molecule type" value="Genomic_DNA"/>
</dbReference>
<accession>A0A9P1D207</accession>